<evidence type="ECO:0000313" key="3">
    <source>
        <dbReference type="Proteomes" id="UP001221413"/>
    </source>
</evidence>
<dbReference type="AlphaFoldDB" id="A0AAD6NIQ1"/>
<reference evidence="2" key="1">
    <citation type="submission" date="2023-01" db="EMBL/GenBank/DDBJ databases">
        <title>The chitinases involved in constricting ring structure development in the nematode-trapping fungus Drechslerella dactyloides.</title>
        <authorList>
            <person name="Wang R."/>
            <person name="Zhang L."/>
            <person name="Tang P."/>
            <person name="Li S."/>
            <person name="Liang L."/>
        </authorList>
    </citation>
    <scope>NUCLEOTIDE SEQUENCE</scope>
    <source>
        <strain evidence="2">YMF1.00031</strain>
    </source>
</reference>
<feature type="region of interest" description="Disordered" evidence="1">
    <location>
        <begin position="270"/>
        <end position="313"/>
    </location>
</feature>
<gene>
    <name evidence="2" type="ORF">Dda_6997</name>
</gene>
<protein>
    <submittedName>
        <fullName evidence="2">Uncharacterized protein</fullName>
    </submittedName>
</protein>
<dbReference type="EMBL" id="JAQGDS010000009">
    <property type="protein sequence ID" value="KAJ6258083.1"/>
    <property type="molecule type" value="Genomic_DNA"/>
</dbReference>
<evidence type="ECO:0000256" key="1">
    <source>
        <dbReference type="SAM" id="MobiDB-lite"/>
    </source>
</evidence>
<sequence length="313" mass="35191">MSYLDIFTMASDALAGEPSQTALETIELLVNSKGIIDSRSIVISLVLRAIMEEDFEFQTQCGNGSLRSIRRSVDEVTLGLLFHLQVQFPDDKSMDEVYPNQITLEDLPTLLGLTGIVLGLYRRTDIPRKRLDDWVPQYIKTCCQITTSLRQLEVTVTAKDPLSFSGRMDSILNRHGKELAKSYVHAELKDIYKKYRDKDSSQGKVVAQLATFSEFLEKAFLSPPLLASEDSRLPTTILRQIKKAVDSGISNIRSTTASAHRTEPELLEKRRVMKSSHGPEPRFLSDIEEEAFTDDDKDRSGGMTEDKHECGTV</sequence>
<dbReference type="Proteomes" id="UP001221413">
    <property type="component" value="Unassembled WGS sequence"/>
</dbReference>
<accession>A0AAD6NIQ1</accession>
<keyword evidence="3" id="KW-1185">Reference proteome</keyword>
<organism evidence="2 3">
    <name type="scientific">Drechslerella dactyloides</name>
    <name type="common">Nematode-trapping fungus</name>
    <name type="synonym">Arthrobotrys dactyloides</name>
    <dbReference type="NCBI Taxonomy" id="74499"/>
    <lineage>
        <taxon>Eukaryota</taxon>
        <taxon>Fungi</taxon>
        <taxon>Dikarya</taxon>
        <taxon>Ascomycota</taxon>
        <taxon>Pezizomycotina</taxon>
        <taxon>Orbiliomycetes</taxon>
        <taxon>Orbiliales</taxon>
        <taxon>Orbiliaceae</taxon>
        <taxon>Drechslerella</taxon>
    </lineage>
</organism>
<evidence type="ECO:0000313" key="2">
    <source>
        <dbReference type="EMBL" id="KAJ6258083.1"/>
    </source>
</evidence>
<feature type="compositionally biased region" description="Basic and acidic residues" evidence="1">
    <location>
        <begin position="294"/>
        <end position="313"/>
    </location>
</feature>
<name>A0AAD6NIQ1_DREDA</name>
<comment type="caution">
    <text evidence="2">The sequence shown here is derived from an EMBL/GenBank/DDBJ whole genome shotgun (WGS) entry which is preliminary data.</text>
</comment>
<proteinExistence type="predicted"/>